<accession>A0A4Y2IHD9</accession>
<evidence type="ECO:0000313" key="2">
    <source>
        <dbReference type="Proteomes" id="UP000499080"/>
    </source>
</evidence>
<protein>
    <submittedName>
        <fullName evidence="1">Uncharacterized protein</fullName>
    </submittedName>
</protein>
<keyword evidence="2" id="KW-1185">Reference proteome</keyword>
<dbReference type="Proteomes" id="UP000499080">
    <property type="component" value="Unassembled WGS sequence"/>
</dbReference>
<organism evidence="1 2">
    <name type="scientific">Araneus ventricosus</name>
    <name type="common">Orbweaver spider</name>
    <name type="synonym">Epeira ventricosa</name>
    <dbReference type="NCBI Taxonomy" id="182803"/>
    <lineage>
        <taxon>Eukaryota</taxon>
        <taxon>Metazoa</taxon>
        <taxon>Ecdysozoa</taxon>
        <taxon>Arthropoda</taxon>
        <taxon>Chelicerata</taxon>
        <taxon>Arachnida</taxon>
        <taxon>Araneae</taxon>
        <taxon>Araneomorphae</taxon>
        <taxon>Entelegynae</taxon>
        <taxon>Araneoidea</taxon>
        <taxon>Araneidae</taxon>
        <taxon>Araneus</taxon>
    </lineage>
</organism>
<evidence type="ECO:0000313" key="1">
    <source>
        <dbReference type="EMBL" id="GBM77108.1"/>
    </source>
</evidence>
<dbReference type="OrthoDB" id="6437659at2759"/>
<dbReference type="AlphaFoldDB" id="A0A4Y2IHD9"/>
<sequence>MAVLSTSISISLNLALKKSKKCSLEIWQDRFNLSETGRRTFLFVPQVNINRASFKSRTNQFITGHGPFVTYLHRFGLCSHHRCVCGAKGDPNHYATVCPVTKPFHFKKPSAENLSTWCENIVQNKRSLARLMIIMKILHERRHDMIMD</sequence>
<dbReference type="EMBL" id="BGPR01002666">
    <property type="protein sequence ID" value="GBM77108.1"/>
    <property type="molecule type" value="Genomic_DNA"/>
</dbReference>
<gene>
    <name evidence="1" type="ORF">AVEN_77626_1</name>
</gene>
<comment type="caution">
    <text evidence="1">The sequence shown here is derived from an EMBL/GenBank/DDBJ whole genome shotgun (WGS) entry which is preliminary data.</text>
</comment>
<name>A0A4Y2IHD9_ARAVE</name>
<proteinExistence type="predicted"/>
<reference evidence="1 2" key="1">
    <citation type="journal article" date="2019" name="Sci. Rep.">
        <title>Orb-weaving spider Araneus ventricosus genome elucidates the spidroin gene catalogue.</title>
        <authorList>
            <person name="Kono N."/>
            <person name="Nakamura H."/>
            <person name="Ohtoshi R."/>
            <person name="Moran D.A.P."/>
            <person name="Shinohara A."/>
            <person name="Yoshida Y."/>
            <person name="Fujiwara M."/>
            <person name="Mori M."/>
            <person name="Tomita M."/>
            <person name="Arakawa K."/>
        </authorList>
    </citation>
    <scope>NUCLEOTIDE SEQUENCE [LARGE SCALE GENOMIC DNA]</scope>
</reference>